<dbReference type="Proteomes" id="UP000027982">
    <property type="component" value="Chromosome"/>
</dbReference>
<name>A0A068NNF2_FIMGI</name>
<dbReference type="RefSeq" id="WP_025227066.1">
    <property type="nucleotide sequence ID" value="NZ_CP007139.1"/>
</dbReference>
<keyword evidence="1" id="KW-1133">Transmembrane helix</keyword>
<dbReference type="HOGENOM" id="CLU_766731_0_0_0"/>
<feature type="transmembrane region" description="Helical" evidence="1">
    <location>
        <begin position="282"/>
        <end position="308"/>
    </location>
</feature>
<evidence type="ECO:0000313" key="3">
    <source>
        <dbReference type="Proteomes" id="UP000027982"/>
    </source>
</evidence>
<dbReference type="EMBL" id="CP007139">
    <property type="protein sequence ID" value="AIE84290.1"/>
    <property type="molecule type" value="Genomic_DNA"/>
</dbReference>
<protein>
    <submittedName>
        <fullName evidence="2">Uncharacterized protein</fullName>
    </submittedName>
</protein>
<keyword evidence="1" id="KW-0812">Transmembrane</keyword>
<accession>A0A068NNF2</accession>
<sequence>MSYGGRRSGMDLSESFQNFLDGAAKLVAGLGGLATLGSAGFLIFLCFRFGGNAADFRLADAQANIDTLQKVLTVGVIALSIGTAYMWWGFEMLGPVQLIVAAVLFCAPMYLPSITGTPSGNALTASNNAMGALQTGGIIMAVFAVLAIAGDVVQRVNQRVKKGTKADQLKYGKGIKEEAGTQNVFMGKCWQLPFCRKFVREKCPIYHAKTTCWKELVGCMCEEAVIRNAMENKPIPKDALLAANMIPRNNKLTEPQKKERCRNCVIYNEHQRHKYKLSMPGVLVSFVLVYVLFHGPLIAAINGLVMAVNKGMRHLTLEAGPGGKAFEAPAFFTETLLMVFFIIGLTYAMKTLEYLIFRAKL</sequence>
<dbReference type="KEGG" id="fgi:OP10G_0922"/>
<feature type="transmembrane region" description="Helical" evidence="1">
    <location>
        <begin position="71"/>
        <end position="88"/>
    </location>
</feature>
<feature type="transmembrane region" description="Helical" evidence="1">
    <location>
        <begin position="26"/>
        <end position="51"/>
    </location>
</feature>
<evidence type="ECO:0000256" key="1">
    <source>
        <dbReference type="SAM" id="Phobius"/>
    </source>
</evidence>
<dbReference type="OrthoDB" id="9810209at2"/>
<keyword evidence="1" id="KW-0472">Membrane</keyword>
<dbReference type="AlphaFoldDB" id="A0A068NNF2"/>
<dbReference type="STRING" id="661478.OP10G_0922"/>
<feature type="transmembrane region" description="Helical" evidence="1">
    <location>
        <begin position="95"/>
        <end position="111"/>
    </location>
</feature>
<proteinExistence type="predicted"/>
<keyword evidence="3" id="KW-1185">Reference proteome</keyword>
<evidence type="ECO:0000313" key="2">
    <source>
        <dbReference type="EMBL" id="AIE84290.1"/>
    </source>
</evidence>
<feature type="transmembrane region" description="Helical" evidence="1">
    <location>
        <begin position="131"/>
        <end position="153"/>
    </location>
</feature>
<organism evidence="2 3">
    <name type="scientific">Fimbriimonas ginsengisoli Gsoil 348</name>
    <dbReference type="NCBI Taxonomy" id="661478"/>
    <lineage>
        <taxon>Bacteria</taxon>
        <taxon>Bacillati</taxon>
        <taxon>Armatimonadota</taxon>
        <taxon>Fimbriimonadia</taxon>
        <taxon>Fimbriimonadales</taxon>
        <taxon>Fimbriimonadaceae</taxon>
        <taxon>Fimbriimonas</taxon>
    </lineage>
</organism>
<feature type="transmembrane region" description="Helical" evidence="1">
    <location>
        <begin position="328"/>
        <end position="348"/>
    </location>
</feature>
<reference evidence="2 3" key="1">
    <citation type="journal article" date="2014" name="PLoS ONE">
        <title>The first complete genome sequence of the class fimbriimonadia in the phylum armatimonadetes.</title>
        <authorList>
            <person name="Hu Z.Y."/>
            <person name="Wang Y.Z."/>
            <person name="Im W.T."/>
            <person name="Wang S.Y."/>
            <person name="Zhao G.P."/>
            <person name="Zheng H.J."/>
            <person name="Quan Z.X."/>
        </authorList>
    </citation>
    <scope>NUCLEOTIDE SEQUENCE [LARGE SCALE GENOMIC DNA]</scope>
    <source>
        <strain evidence="2">Gsoil 348</strain>
    </source>
</reference>
<gene>
    <name evidence="2" type="ORF">OP10G_0922</name>
</gene>